<evidence type="ECO:0000313" key="24">
    <source>
        <dbReference type="EMBL" id="OWK10158.1"/>
    </source>
</evidence>
<comment type="similarity">
    <text evidence="2">Belongs to the calcium channel alpha-1 subunit (TC 1.A.1.11) family. CACNA1B subfamily.</text>
</comment>
<keyword evidence="15 22" id="KW-0472">Membrane</keyword>
<dbReference type="SMART" id="SM01062">
    <property type="entry name" value="Ca_chan_IQ"/>
    <property type="match status" value="1"/>
</dbReference>
<dbReference type="PRINTS" id="PR00167">
    <property type="entry name" value="CACHANNEL"/>
</dbReference>
<keyword evidence="18" id="KW-0407">Ion channel</keyword>
<evidence type="ECO:0000256" key="7">
    <source>
        <dbReference type="ARBA" id="ARBA00022673"/>
    </source>
</evidence>
<evidence type="ECO:0000256" key="3">
    <source>
        <dbReference type="ARBA" id="ARBA00016353"/>
    </source>
</evidence>
<dbReference type="AlphaFoldDB" id="A0A212CVX5"/>
<evidence type="ECO:0000256" key="5">
    <source>
        <dbReference type="ARBA" id="ARBA00022553"/>
    </source>
</evidence>
<evidence type="ECO:0000256" key="15">
    <source>
        <dbReference type="ARBA" id="ARBA00023136"/>
    </source>
</evidence>
<evidence type="ECO:0000256" key="20">
    <source>
        <dbReference type="ARBA" id="ARBA00049617"/>
    </source>
</evidence>
<protein>
    <recommendedName>
        <fullName evidence="3">Voltage-dependent N-type calcium channel subunit alpha-1B</fullName>
    </recommendedName>
    <alternativeName>
        <fullName evidence="19">Voltage-gated calcium channel subunit alpha Cav2.2</fullName>
    </alternativeName>
</protein>
<feature type="transmembrane region" description="Helical" evidence="22">
    <location>
        <begin position="64"/>
        <end position="87"/>
    </location>
</feature>
<dbReference type="Pfam" id="PF00520">
    <property type="entry name" value="Ion_trans"/>
    <property type="match status" value="2"/>
</dbReference>
<dbReference type="GO" id="GO:0043025">
    <property type="term" value="C:neuronal cell body"/>
    <property type="evidence" value="ECO:0007669"/>
    <property type="project" value="TreeGrafter"/>
</dbReference>
<dbReference type="GO" id="GO:0046872">
    <property type="term" value="F:metal ion binding"/>
    <property type="evidence" value="ECO:0007669"/>
    <property type="project" value="UniProtKB-KW"/>
</dbReference>
<keyword evidence="10" id="KW-0677">Repeat</keyword>
<dbReference type="InterPro" id="IPR031649">
    <property type="entry name" value="GPHH_dom"/>
</dbReference>
<evidence type="ECO:0000256" key="1">
    <source>
        <dbReference type="ARBA" id="ARBA00004141"/>
    </source>
</evidence>
<evidence type="ECO:0000256" key="13">
    <source>
        <dbReference type="ARBA" id="ARBA00022989"/>
    </source>
</evidence>
<comment type="subcellular location">
    <subcellularLocation>
        <location evidence="1 21">Membrane</location>
        <topology evidence="1 21">Multi-pass membrane protein</topology>
    </subcellularLocation>
</comment>
<evidence type="ECO:0000256" key="18">
    <source>
        <dbReference type="ARBA" id="ARBA00023303"/>
    </source>
</evidence>
<evidence type="ECO:0000256" key="21">
    <source>
        <dbReference type="RuleBase" id="RU003808"/>
    </source>
</evidence>
<proteinExistence type="inferred from homology"/>
<dbReference type="GO" id="GO:0008331">
    <property type="term" value="F:high voltage-gated calcium channel activity"/>
    <property type="evidence" value="ECO:0007669"/>
    <property type="project" value="TreeGrafter"/>
</dbReference>
<dbReference type="Pfam" id="PF08763">
    <property type="entry name" value="Ca_chan_IQ"/>
    <property type="match status" value="1"/>
</dbReference>
<keyword evidence="16" id="KW-1015">Disulfide bond</keyword>
<evidence type="ECO:0000256" key="12">
    <source>
        <dbReference type="ARBA" id="ARBA00022882"/>
    </source>
</evidence>
<evidence type="ECO:0000256" key="8">
    <source>
        <dbReference type="ARBA" id="ARBA00022692"/>
    </source>
</evidence>
<sequence length="440" mass="50016">MATESEERQPRPVLGLLSCVLREANNFINLSFLRLFRAARLIKLLRQGYTIRILLWTFVQSFKALPYVCLLIAMLFFIYAIIGMQVFGNIALDDDTSINRHNNFRTFLQALMLLFRTSICYPDLTPVQDPCGRESSSPKFLGFLPGQSWAFPPGLTFCPHPRSATGEAWHEIMLSCLSSRACDELANATECGSDFAYFYFVSFIFLCSFLMLNLFVAVIMDNFEYLTRDSSILGPHHLDEFIRVWAEYDPAACFWIHYKDMYSLLHCIAPPVGLGKNCPGRLAYKVCYFRASIRHTLPCSKCKHSTQSLPSVEPDLPPYPQRLVRMNMPISNDDMTVHFTSTLMALIRTALEIKLAPAGTKQHQCDAELRKEISSVWANLPQKTLDLLVPPHKPDEMTVGKVYAALMIFDFYKQNKTTRDQIHQAPGGLAQVPVSRSPQK</sequence>
<keyword evidence="13 22" id="KW-1133">Transmembrane helix</keyword>
<evidence type="ECO:0000256" key="22">
    <source>
        <dbReference type="SAM" id="Phobius"/>
    </source>
</evidence>
<dbReference type="Proteomes" id="UP000242450">
    <property type="component" value="Chromosome 11"/>
</dbReference>
<keyword evidence="9" id="KW-0479">Metal-binding</keyword>
<dbReference type="Gene3D" id="1.10.287.70">
    <property type="match status" value="1"/>
</dbReference>
<comment type="function">
    <text evidence="20">Voltage-sensitive calcium channels (VSCC) mediate the entry of calcium ions into excitable cells and are also involved in a variety of calcium-dependent processes, including muscle contraction, hormone or neurotransmitter release, gene expression, cell motility, cell division and cell death. This alpha-1B subunit gives rise to N-type calcium currents. N-type calcium channels belong to the 'high-voltage activated' (HVA) group. They are involved in pain signaling. Calcium channels containing alpha-1B subunit may play a role in directed migration of immature neurons. Mediates Ca(2+) release probability at hippocampal neuronal soma and synaptic terminals.</text>
</comment>
<organism evidence="24 25">
    <name type="scientific">Cervus elaphus hippelaphus</name>
    <name type="common">European red deer</name>
    <dbReference type="NCBI Taxonomy" id="46360"/>
    <lineage>
        <taxon>Eukaryota</taxon>
        <taxon>Metazoa</taxon>
        <taxon>Chordata</taxon>
        <taxon>Craniata</taxon>
        <taxon>Vertebrata</taxon>
        <taxon>Euteleostomi</taxon>
        <taxon>Mammalia</taxon>
        <taxon>Eutheria</taxon>
        <taxon>Laurasiatheria</taxon>
        <taxon>Artiodactyla</taxon>
        <taxon>Ruminantia</taxon>
        <taxon>Pecora</taxon>
        <taxon>Cervidae</taxon>
        <taxon>Cervinae</taxon>
        <taxon>Cervus</taxon>
    </lineage>
</organism>
<feature type="domain" description="Voltage-dependent calcium channel alpha-1 subunit IQ" evidence="23">
    <location>
        <begin position="394"/>
        <end position="428"/>
    </location>
</feature>
<keyword evidence="5" id="KW-0597">Phosphoprotein</keyword>
<dbReference type="GO" id="GO:0098703">
    <property type="term" value="P:calcium ion import across plasma membrane"/>
    <property type="evidence" value="ECO:0007669"/>
    <property type="project" value="TreeGrafter"/>
</dbReference>
<evidence type="ECO:0000259" key="23">
    <source>
        <dbReference type="SMART" id="SM01062"/>
    </source>
</evidence>
<keyword evidence="12 21" id="KW-0851">Voltage-gated channel</keyword>
<dbReference type="GO" id="GO:0005891">
    <property type="term" value="C:voltage-gated calcium channel complex"/>
    <property type="evidence" value="ECO:0007669"/>
    <property type="project" value="InterPro"/>
</dbReference>
<keyword evidence="11 21" id="KW-0106">Calcium</keyword>
<comment type="caution">
    <text evidence="24">The sequence shown here is derived from an EMBL/GenBank/DDBJ whole genome shotgun (WGS) entry which is preliminary data.</text>
</comment>
<evidence type="ECO:0000256" key="14">
    <source>
        <dbReference type="ARBA" id="ARBA00023065"/>
    </source>
</evidence>
<keyword evidence="25" id="KW-1185">Reference proteome</keyword>
<evidence type="ECO:0000256" key="19">
    <source>
        <dbReference type="ARBA" id="ARBA00031096"/>
    </source>
</evidence>
<feature type="transmembrane region" description="Helical" evidence="22">
    <location>
        <begin position="197"/>
        <end position="220"/>
    </location>
</feature>
<keyword evidence="4" id="KW-0813">Transport</keyword>
<dbReference type="InterPro" id="IPR005821">
    <property type="entry name" value="Ion_trans_dom"/>
</dbReference>
<dbReference type="OrthoDB" id="431720at2759"/>
<accession>A0A212CVX5</accession>
<evidence type="ECO:0000256" key="11">
    <source>
        <dbReference type="ARBA" id="ARBA00022837"/>
    </source>
</evidence>
<dbReference type="PANTHER" id="PTHR45628">
    <property type="entry name" value="VOLTAGE-DEPENDENT CALCIUM CHANNEL TYPE A SUBUNIT ALPHA-1"/>
    <property type="match status" value="1"/>
</dbReference>
<dbReference type="PANTHER" id="PTHR45628:SF6">
    <property type="entry name" value="VOLTAGE-DEPENDENT N-TYPE CALCIUM CHANNEL SUBUNIT ALPHA-1B"/>
    <property type="match status" value="1"/>
</dbReference>
<dbReference type="Pfam" id="PF16905">
    <property type="entry name" value="GPHH"/>
    <property type="match status" value="1"/>
</dbReference>
<evidence type="ECO:0000256" key="9">
    <source>
        <dbReference type="ARBA" id="ARBA00022723"/>
    </source>
</evidence>
<dbReference type="InterPro" id="IPR002077">
    <property type="entry name" value="VDCCAlpha1"/>
</dbReference>
<keyword evidence="6 21" id="KW-0109">Calcium transport</keyword>
<dbReference type="GO" id="GO:0007268">
    <property type="term" value="P:chemical synaptic transmission"/>
    <property type="evidence" value="ECO:0007669"/>
    <property type="project" value="TreeGrafter"/>
</dbReference>
<reference evidence="24 25" key="1">
    <citation type="journal article" date="2018" name="Mol. Genet. Genomics">
        <title>The red deer Cervus elaphus genome CerEla1.0: sequencing, annotating, genes, and chromosomes.</title>
        <authorList>
            <person name="Bana N.A."/>
            <person name="Nyiri A."/>
            <person name="Nagy J."/>
            <person name="Frank K."/>
            <person name="Nagy T."/>
            <person name="Steger V."/>
            <person name="Schiller M."/>
            <person name="Lakatos P."/>
            <person name="Sugar L."/>
            <person name="Horn P."/>
            <person name="Barta E."/>
            <person name="Orosz L."/>
        </authorList>
    </citation>
    <scope>NUCLEOTIDE SEQUENCE [LARGE SCALE GENOMIC DNA]</scope>
    <source>
        <strain evidence="24">Hungarian</strain>
    </source>
</reference>
<evidence type="ECO:0000256" key="6">
    <source>
        <dbReference type="ARBA" id="ARBA00022568"/>
    </source>
</evidence>
<keyword evidence="14" id="KW-0406">Ion transport</keyword>
<dbReference type="EMBL" id="MKHE01000011">
    <property type="protein sequence ID" value="OWK10158.1"/>
    <property type="molecule type" value="Genomic_DNA"/>
</dbReference>
<keyword evidence="8 22" id="KW-0812">Transmembrane</keyword>
<keyword evidence="17" id="KW-0325">Glycoprotein</keyword>
<evidence type="ECO:0000256" key="4">
    <source>
        <dbReference type="ARBA" id="ARBA00022448"/>
    </source>
</evidence>
<keyword evidence="7 21" id="KW-0107">Calcium channel</keyword>
<dbReference type="InterPro" id="IPR014873">
    <property type="entry name" value="VDCC_a1su_IQ"/>
</dbReference>
<evidence type="ECO:0000256" key="17">
    <source>
        <dbReference type="ARBA" id="ARBA00023180"/>
    </source>
</evidence>
<dbReference type="Gene3D" id="6.10.250.2180">
    <property type="match status" value="1"/>
</dbReference>
<dbReference type="SUPFAM" id="SSF81324">
    <property type="entry name" value="Voltage-gated potassium channels"/>
    <property type="match status" value="1"/>
</dbReference>
<evidence type="ECO:0000256" key="10">
    <source>
        <dbReference type="ARBA" id="ARBA00022737"/>
    </source>
</evidence>
<evidence type="ECO:0000313" key="25">
    <source>
        <dbReference type="Proteomes" id="UP000242450"/>
    </source>
</evidence>
<evidence type="ECO:0000256" key="16">
    <source>
        <dbReference type="ARBA" id="ARBA00023157"/>
    </source>
</evidence>
<dbReference type="InterPro" id="IPR050599">
    <property type="entry name" value="VDCC_alpha-1_subunit"/>
</dbReference>
<gene>
    <name evidence="24" type="ORF">Celaphus_00005059</name>
</gene>
<dbReference type="GO" id="GO:0045202">
    <property type="term" value="C:synapse"/>
    <property type="evidence" value="ECO:0007669"/>
    <property type="project" value="GOC"/>
</dbReference>
<evidence type="ECO:0000256" key="2">
    <source>
        <dbReference type="ARBA" id="ARBA00005685"/>
    </source>
</evidence>
<name>A0A212CVX5_CEREH</name>